<dbReference type="SMART" id="SM00387">
    <property type="entry name" value="HATPase_c"/>
    <property type="match status" value="1"/>
</dbReference>
<dbReference type="SMART" id="SM00388">
    <property type="entry name" value="HisKA"/>
    <property type="match status" value="1"/>
</dbReference>
<proteinExistence type="predicted"/>
<evidence type="ECO:0000313" key="9">
    <source>
        <dbReference type="EMBL" id="GGH80676.1"/>
    </source>
</evidence>
<dbReference type="SUPFAM" id="SSF55874">
    <property type="entry name" value="ATPase domain of HSP90 chaperone/DNA topoisomerase II/histidine kinase"/>
    <property type="match status" value="1"/>
</dbReference>
<dbReference type="InterPro" id="IPR036097">
    <property type="entry name" value="HisK_dim/P_sf"/>
</dbReference>
<keyword evidence="7" id="KW-0472">Membrane</keyword>
<keyword evidence="3" id="KW-0597">Phosphoprotein</keyword>
<dbReference type="GO" id="GO:0004721">
    <property type="term" value="F:phosphoprotein phosphatase activity"/>
    <property type="evidence" value="ECO:0007669"/>
    <property type="project" value="TreeGrafter"/>
</dbReference>
<dbReference type="InterPro" id="IPR003661">
    <property type="entry name" value="HisK_dim/P_dom"/>
</dbReference>
<dbReference type="PANTHER" id="PTHR45453">
    <property type="entry name" value="PHOSPHATE REGULON SENSOR PROTEIN PHOR"/>
    <property type="match status" value="1"/>
</dbReference>
<sequence length="328" mass="37240">MGLVQYFRKKHLSFVTLVSWFLLFYIIAALVFWFISLETQNQQMYVYRVSELKRDEPTYYNKVMEAEKARRLKSIQYIGEGSIFLLLILVGAGFVYRATKRQIMVSHQQQNFMMAVTHELKTPIAVTRLNLETMLKRKLEDAQREKLLRNTLQEANRLNELCNNILVSAQLEAGAYRLERQELDISALAQAVADDCITRYPQRTIVTTIPSEIYVDGEQLLLQLLVSNLLENALKYSAKDKPVLLGLAIEGKQVKLTVADEGAGIPDTEKKKIFTKFYRIGSESTRSTKGTGLGLYLCKKIATDHKGSIAVKDNTPQGSIFTVTLQSA</sequence>
<reference evidence="9" key="1">
    <citation type="journal article" date="2014" name="Int. J. Syst. Evol. Microbiol.">
        <title>Complete genome sequence of Corynebacterium casei LMG S-19264T (=DSM 44701T), isolated from a smear-ripened cheese.</title>
        <authorList>
            <consortium name="US DOE Joint Genome Institute (JGI-PGF)"/>
            <person name="Walter F."/>
            <person name="Albersmeier A."/>
            <person name="Kalinowski J."/>
            <person name="Ruckert C."/>
        </authorList>
    </citation>
    <scope>NUCLEOTIDE SEQUENCE</scope>
    <source>
        <strain evidence="9">CGMCC 1.15290</strain>
    </source>
</reference>
<keyword evidence="7" id="KW-0812">Transmembrane</keyword>
<dbReference type="InterPro" id="IPR005467">
    <property type="entry name" value="His_kinase_dom"/>
</dbReference>
<dbReference type="EMBL" id="BMIB01000006">
    <property type="protein sequence ID" value="GGH80676.1"/>
    <property type="molecule type" value="Genomic_DNA"/>
</dbReference>
<comment type="catalytic activity">
    <reaction evidence="1">
        <text>ATP + protein L-histidine = ADP + protein N-phospho-L-histidine.</text>
        <dbReference type="EC" id="2.7.13.3"/>
    </reaction>
</comment>
<dbReference type="PRINTS" id="PR00344">
    <property type="entry name" value="BCTRLSENSOR"/>
</dbReference>
<evidence type="ECO:0000256" key="7">
    <source>
        <dbReference type="SAM" id="Phobius"/>
    </source>
</evidence>
<feature type="transmembrane region" description="Helical" evidence="7">
    <location>
        <begin position="12"/>
        <end position="35"/>
    </location>
</feature>
<keyword evidence="5" id="KW-0418">Kinase</keyword>
<dbReference type="GO" id="GO:0005886">
    <property type="term" value="C:plasma membrane"/>
    <property type="evidence" value="ECO:0007669"/>
    <property type="project" value="TreeGrafter"/>
</dbReference>
<dbReference type="CDD" id="cd00075">
    <property type="entry name" value="HATPase"/>
    <property type="match status" value="1"/>
</dbReference>
<feature type="domain" description="Histidine kinase" evidence="8">
    <location>
        <begin position="115"/>
        <end position="328"/>
    </location>
</feature>
<evidence type="ECO:0000256" key="1">
    <source>
        <dbReference type="ARBA" id="ARBA00000085"/>
    </source>
</evidence>
<dbReference type="Gene3D" id="1.10.287.130">
    <property type="match status" value="1"/>
</dbReference>
<evidence type="ECO:0000256" key="2">
    <source>
        <dbReference type="ARBA" id="ARBA00012438"/>
    </source>
</evidence>
<reference evidence="9" key="2">
    <citation type="submission" date="2020-09" db="EMBL/GenBank/DDBJ databases">
        <authorList>
            <person name="Sun Q."/>
            <person name="Zhou Y."/>
        </authorList>
    </citation>
    <scope>NUCLEOTIDE SEQUENCE</scope>
    <source>
        <strain evidence="9">CGMCC 1.15290</strain>
    </source>
</reference>
<feature type="transmembrane region" description="Helical" evidence="7">
    <location>
        <begin position="74"/>
        <end position="96"/>
    </location>
</feature>
<dbReference type="Pfam" id="PF00512">
    <property type="entry name" value="HisKA"/>
    <property type="match status" value="1"/>
</dbReference>
<dbReference type="AlphaFoldDB" id="A0A917J686"/>
<dbReference type="PROSITE" id="PS50109">
    <property type="entry name" value="HIS_KIN"/>
    <property type="match status" value="1"/>
</dbReference>
<protein>
    <recommendedName>
        <fullName evidence="2">histidine kinase</fullName>
        <ecNumber evidence="2">2.7.13.3</ecNumber>
    </recommendedName>
</protein>
<evidence type="ECO:0000256" key="5">
    <source>
        <dbReference type="ARBA" id="ARBA00022777"/>
    </source>
</evidence>
<evidence type="ECO:0000256" key="6">
    <source>
        <dbReference type="ARBA" id="ARBA00023012"/>
    </source>
</evidence>
<dbReference type="InterPro" id="IPR036890">
    <property type="entry name" value="HATPase_C_sf"/>
</dbReference>
<dbReference type="InterPro" id="IPR004358">
    <property type="entry name" value="Sig_transdc_His_kin-like_C"/>
</dbReference>
<dbReference type="Proteomes" id="UP000627292">
    <property type="component" value="Unassembled WGS sequence"/>
</dbReference>
<dbReference type="GO" id="GO:0000155">
    <property type="term" value="F:phosphorelay sensor kinase activity"/>
    <property type="evidence" value="ECO:0007669"/>
    <property type="project" value="InterPro"/>
</dbReference>
<dbReference type="Gene3D" id="3.30.565.10">
    <property type="entry name" value="Histidine kinase-like ATPase, C-terminal domain"/>
    <property type="match status" value="1"/>
</dbReference>
<name>A0A917J686_9BACT</name>
<dbReference type="InterPro" id="IPR050351">
    <property type="entry name" value="BphY/WalK/GraS-like"/>
</dbReference>
<evidence type="ECO:0000256" key="3">
    <source>
        <dbReference type="ARBA" id="ARBA00022553"/>
    </source>
</evidence>
<dbReference type="InterPro" id="IPR003594">
    <property type="entry name" value="HATPase_dom"/>
</dbReference>
<dbReference type="FunFam" id="3.30.565.10:FF:000006">
    <property type="entry name" value="Sensor histidine kinase WalK"/>
    <property type="match status" value="1"/>
</dbReference>
<comment type="caution">
    <text evidence="9">The sequence shown here is derived from an EMBL/GenBank/DDBJ whole genome shotgun (WGS) entry which is preliminary data.</text>
</comment>
<dbReference type="CDD" id="cd00082">
    <property type="entry name" value="HisKA"/>
    <property type="match status" value="1"/>
</dbReference>
<dbReference type="Pfam" id="PF02518">
    <property type="entry name" value="HATPase_c"/>
    <property type="match status" value="1"/>
</dbReference>
<evidence type="ECO:0000256" key="4">
    <source>
        <dbReference type="ARBA" id="ARBA00022679"/>
    </source>
</evidence>
<keyword evidence="10" id="KW-1185">Reference proteome</keyword>
<dbReference type="SUPFAM" id="SSF47384">
    <property type="entry name" value="Homodimeric domain of signal transducing histidine kinase"/>
    <property type="match status" value="1"/>
</dbReference>
<dbReference type="GO" id="GO:0016036">
    <property type="term" value="P:cellular response to phosphate starvation"/>
    <property type="evidence" value="ECO:0007669"/>
    <property type="project" value="TreeGrafter"/>
</dbReference>
<keyword evidence="6" id="KW-0902">Two-component regulatory system</keyword>
<evidence type="ECO:0000259" key="8">
    <source>
        <dbReference type="PROSITE" id="PS50109"/>
    </source>
</evidence>
<keyword evidence="7" id="KW-1133">Transmembrane helix</keyword>
<dbReference type="EC" id="2.7.13.3" evidence="2"/>
<dbReference type="PANTHER" id="PTHR45453:SF1">
    <property type="entry name" value="PHOSPHATE REGULON SENSOR PROTEIN PHOR"/>
    <property type="match status" value="1"/>
</dbReference>
<gene>
    <name evidence="9" type="ORF">GCM10011379_51900</name>
</gene>
<accession>A0A917J686</accession>
<keyword evidence="4" id="KW-0808">Transferase</keyword>
<dbReference type="RefSeq" id="WP_188958095.1">
    <property type="nucleotide sequence ID" value="NZ_BMIB01000006.1"/>
</dbReference>
<organism evidence="9 10">
    <name type="scientific">Filimonas zeae</name>
    <dbReference type="NCBI Taxonomy" id="1737353"/>
    <lineage>
        <taxon>Bacteria</taxon>
        <taxon>Pseudomonadati</taxon>
        <taxon>Bacteroidota</taxon>
        <taxon>Chitinophagia</taxon>
        <taxon>Chitinophagales</taxon>
        <taxon>Chitinophagaceae</taxon>
        <taxon>Filimonas</taxon>
    </lineage>
</organism>
<evidence type="ECO:0000313" key="10">
    <source>
        <dbReference type="Proteomes" id="UP000627292"/>
    </source>
</evidence>